<keyword evidence="6" id="KW-1185">Reference proteome</keyword>
<dbReference type="GO" id="GO:1990281">
    <property type="term" value="C:efflux pump complex"/>
    <property type="evidence" value="ECO:0007669"/>
    <property type="project" value="TreeGrafter"/>
</dbReference>
<dbReference type="Gene3D" id="1.10.287.470">
    <property type="entry name" value="Helix hairpin bin"/>
    <property type="match status" value="1"/>
</dbReference>
<dbReference type="PANTHER" id="PTHR30469">
    <property type="entry name" value="MULTIDRUG RESISTANCE PROTEIN MDTA"/>
    <property type="match status" value="1"/>
</dbReference>
<dbReference type="KEGG" id="pprf:DPRO_2261"/>
<dbReference type="Gene3D" id="2.40.50.100">
    <property type="match status" value="1"/>
</dbReference>
<dbReference type="InterPro" id="IPR006143">
    <property type="entry name" value="RND_pump_MFP"/>
</dbReference>
<dbReference type="OrthoDB" id="9784484at2"/>
<dbReference type="Pfam" id="PF25917">
    <property type="entry name" value="BSH_RND"/>
    <property type="match status" value="1"/>
</dbReference>
<dbReference type="InterPro" id="IPR058625">
    <property type="entry name" value="MdtA-like_BSH"/>
</dbReference>
<dbReference type="Pfam" id="PF25954">
    <property type="entry name" value="Beta-barrel_RND_2"/>
    <property type="match status" value="1"/>
</dbReference>
<feature type="domain" description="CusB-like beta-barrel" evidence="4">
    <location>
        <begin position="213"/>
        <end position="284"/>
    </location>
</feature>
<evidence type="ECO:0000256" key="2">
    <source>
        <dbReference type="SAM" id="Coils"/>
    </source>
</evidence>
<dbReference type="GO" id="GO:0015562">
    <property type="term" value="F:efflux transmembrane transporter activity"/>
    <property type="evidence" value="ECO:0007669"/>
    <property type="project" value="TreeGrafter"/>
</dbReference>
<accession>A0A2C8F9I8</accession>
<dbReference type="EMBL" id="LT907975">
    <property type="protein sequence ID" value="SOB59167.1"/>
    <property type="molecule type" value="Genomic_DNA"/>
</dbReference>
<gene>
    <name evidence="5" type="ORF">DPRO_2261</name>
</gene>
<proteinExistence type="inferred from homology"/>
<evidence type="ECO:0000259" key="3">
    <source>
        <dbReference type="Pfam" id="PF25917"/>
    </source>
</evidence>
<dbReference type="InterPro" id="IPR058792">
    <property type="entry name" value="Beta-barrel_RND_2"/>
</dbReference>
<dbReference type="RefSeq" id="WP_097012077.1">
    <property type="nucleotide sequence ID" value="NZ_LT907975.1"/>
</dbReference>
<reference evidence="6" key="1">
    <citation type="submission" date="2017-09" db="EMBL/GenBank/DDBJ databases">
        <authorList>
            <person name="Regsiter A."/>
            <person name="William W."/>
        </authorList>
    </citation>
    <scope>NUCLEOTIDE SEQUENCE [LARGE SCALE GENOMIC DNA]</scope>
    <source>
        <strain evidence="6">500-1</strain>
    </source>
</reference>
<keyword evidence="2" id="KW-0175">Coiled coil</keyword>
<dbReference type="SUPFAM" id="SSF111369">
    <property type="entry name" value="HlyD-like secretion proteins"/>
    <property type="match status" value="1"/>
</dbReference>
<name>A0A2C8F9I8_9BACT</name>
<dbReference type="Gene3D" id="2.40.30.170">
    <property type="match status" value="1"/>
</dbReference>
<dbReference type="PANTHER" id="PTHR30469:SF33">
    <property type="entry name" value="SLR1207 PROTEIN"/>
    <property type="match status" value="1"/>
</dbReference>
<feature type="coiled-coil region" evidence="2">
    <location>
        <begin position="93"/>
        <end position="158"/>
    </location>
</feature>
<evidence type="ECO:0000313" key="6">
    <source>
        <dbReference type="Proteomes" id="UP000219215"/>
    </source>
</evidence>
<evidence type="ECO:0000256" key="1">
    <source>
        <dbReference type="ARBA" id="ARBA00009477"/>
    </source>
</evidence>
<dbReference type="NCBIfam" id="TIGR01730">
    <property type="entry name" value="RND_mfp"/>
    <property type="match status" value="1"/>
</dbReference>
<evidence type="ECO:0000313" key="5">
    <source>
        <dbReference type="EMBL" id="SOB59167.1"/>
    </source>
</evidence>
<feature type="domain" description="Multidrug resistance protein MdtA-like barrel-sandwich hybrid" evidence="3">
    <location>
        <begin position="60"/>
        <end position="200"/>
    </location>
</feature>
<comment type="similarity">
    <text evidence="1">Belongs to the membrane fusion protein (MFP) (TC 8.A.1) family.</text>
</comment>
<protein>
    <submittedName>
        <fullName evidence="5">Efflux transporter periplasmic adaptor subunit</fullName>
    </submittedName>
</protein>
<evidence type="ECO:0000259" key="4">
    <source>
        <dbReference type="Pfam" id="PF25954"/>
    </source>
</evidence>
<dbReference type="Gene3D" id="2.40.420.20">
    <property type="match status" value="1"/>
</dbReference>
<sequence length="363" mass="40158">MKKLLFILLALCITGGGIWYFTNSGKADKIKVLETATITRGDVAKILEATGIVKAQVGAQVKIGAQATGVLESVPVKVGDPVRKGDLIAQIDARELQSRIAEARANLRQEEARLEYMEKSLPRKRTLVQKNLEPQDSLDEANQNAETARHAVASSRARLRTLEVQLSYTKIYSPIDGVVSQVAAQEGETIVSGLSVSNLITVLDPTRLEMWIYVDETDIGRVREGLPVRYTVDAYRNRVFEGTVARIYPEPEIRDNIVYYRTLVEVTRDQSEYLRPEMTTQCKIVVETKQDVLAVPNNALKWVKNRQVVFVVSDNPDAEPTEVLPELGLVGLTSSEVISGLKEGDKVATQLVLPGSKIAKDDE</sequence>
<dbReference type="Proteomes" id="UP000219215">
    <property type="component" value="Chromosome DPRO"/>
</dbReference>
<organism evidence="5 6">
    <name type="scientific">Pseudodesulfovibrio profundus</name>
    <dbReference type="NCBI Taxonomy" id="57320"/>
    <lineage>
        <taxon>Bacteria</taxon>
        <taxon>Pseudomonadati</taxon>
        <taxon>Thermodesulfobacteriota</taxon>
        <taxon>Desulfovibrionia</taxon>
        <taxon>Desulfovibrionales</taxon>
        <taxon>Desulfovibrionaceae</taxon>
    </lineage>
</organism>
<dbReference type="AlphaFoldDB" id="A0A2C8F9I8"/>